<accession>A0ABT9TZR1</accession>
<proteinExistence type="predicted"/>
<dbReference type="EMBL" id="JAUSSU010000004">
    <property type="protein sequence ID" value="MDQ0112851.1"/>
    <property type="molecule type" value="Genomic_DNA"/>
</dbReference>
<name>A0ABT9TZR1_PAEHA</name>
<feature type="coiled-coil region" evidence="1">
    <location>
        <begin position="139"/>
        <end position="183"/>
    </location>
</feature>
<sequence>MRQPTIRRRIAVTGITALIVALLLIRLPVSAEPQPEVSDDIHSVLETSLSVVEIDKEIGRIQEEKQALLLTMADTEQQLAEQQEKIESKREQAGSVLRAYYMGERDFLFTALLSANSLSDLFQIIDYADILITHDKHTLNGYAQQYEKMKEGYEQLKERQIALGSLEERLQTQRSRVLALEQQLDEQLEGRSDAERLRLMIGELTSFWETEGLKEVKQYFSELSKAMQKLPSWIQDNKTFLEIEGFNYTLRVPQDDLNAFLREQNEMFERFAFTFEDGKVTATGKSDNMEISITGSYTVQVEPANGIIFHVEELLFNGFKLPDTTRNSLEEEFDLGFYPGLIISFLEAKSVEIKDGELIVKLSLSL</sequence>
<feature type="coiled-coil region" evidence="1">
    <location>
        <begin position="58"/>
        <end position="92"/>
    </location>
</feature>
<gene>
    <name evidence="2" type="ORF">J2T15_002286</name>
</gene>
<dbReference type="Gene3D" id="6.10.250.3150">
    <property type="match status" value="1"/>
</dbReference>
<evidence type="ECO:0000313" key="2">
    <source>
        <dbReference type="EMBL" id="MDQ0112851.1"/>
    </source>
</evidence>
<evidence type="ECO:0000256" key="1">
    <source>
        <dbReference type="SAM" id="Coils"/>
    </source>
</evidence>
<evidence type="ECO:0000313" key="3">
    <source>
        <dbReference type="Proteomes" id="UP001229346"/>
    </source>
</evidence>
<comment type="caution">
    <text evidence="2">The sequence shown here is derived from an EMBL/GenBank/DDBJ whole genome shotgun (WGS) entry which is preliminary data.</text>
</comment>
<dbReference type="RefSeq" id="WP_307203777.1">
    <property type="nucleotide sequence ID" value="NZ_JAUSSU010000004.1"/>
</dbReference>
<keyword evidence="3" id="KW-1185">Reference proteome</keyword>
<dbReference type="Proteomes" id="UP001229346">
    <property type="component" value="Unassembled WGS sequence"/>
</dbReference>
<keyword evidence="1" id="KW-0175">Coiled coil</keyword>
<organism evidence="2 3">
    <name type="scientific">Paenibacillus harenae</name>
    <dbReference type="NCBI Taxonomy" id="306543"/>
    <lineage>
        <taxon>Bacteria</taxon>
        <taxon>Bacillati</taxon>
        <taxon>Bacillota</taxon>
        <taxon>Bacilli</taxon>
        <taxon>Bacillales</taxon>
        <taxon>Paenibacillaceae</taxon>
        <taxon>Paenibacillus</taxon>
    </lineage>
</organism>
<protein>
    <submittedName>
        <fullName evidence="2">Nucleic acid-binding Zn-ribbon protein</fullName>
    </submittedName>
</protein>
<reference evidence="2 3" key="1">
    <citation type="submission" date="2023-07" db="EMBL/GenBank/DDBJ databases">
        <title>Sorghum-associated microbial communities from plants grown in Nebraska, USA.</title>
        <authorList>
            <person name="Schachtman D."/>
        </authorList>
    </citation>
    <scope>NUCLEOTIDE SEQUENCE [LARGE SCALE GENOMIC DNA]</scope>
    <source>
        <strain evidence="2 3">CC482</strain>
    </source>
</reference>